<accession>A0ABW3TV87</accession>
<dbReference type="Proteomes" id="UP001597181">
    <property type="component" value="Unassembled WGS sequence"/>
</dbReference>
<name>A0ABW3TV87_9MICO</name>
<proteinExistence type="predicted"/>
<evidence type="ECO:0000313" key="1">
    <source>
        <dbReference type="EMBL" id="MFD1203373.1"/>
    </source>
</evidence>
<comment type="caution">
    <text evidence="1">The sequence shown here is derived from an EMBL/GenBank/DDBJ whole genome shotgun (WGS) entry which is preliminary data.</text>
</comment>
<evidence type="ECO:0008006" key="3">
    <source>
        <dbReference type="Google" id="ProtNLM"/>
    </source>
</evidence>
<dbReference type="EMBL" id="JBHTLY010000012">
    <property type="protein sequence ID" value="MFD1203373.1"/>
    <property type="molecule type" value="Genomic_DNA"/>
</dbReference>
<sequence length="246" mass="26055">MQTSRPEPGTPMIFQWRKWNGSPHWRHECVYLGSDSWGDWVGQPTGWASARPGRAYTVGAPSVTLVPSRGDGSGFALAGIAQPDFSLTVNRGHRKGMRIYIDLGWDIRWQGEAGFEPDGDGEGAGGGAGGGAGAGVAGGAAGAPITLAPGRDDGTALAAGSGEVLATGIDMDLDVVRVEGPRGTWVDDRDEWAEHSVRYGYPRPVMDQLEALALDLEARVRAQTAPFDDATADAWLDRLEALGLER</sequence>
<reference evidence="2" key="1">
    <citation type="journal article" date="2019" name="Int. J. Syst. Evol. Microbiol.">
        <title>The Global Catalogue of Microorganisms (GCM) 10K type strain sequencing project: providing services to taxonomists for standard genome sequencing and annotation.</title>
        <authorList>
            <consortium name="The Broad Institute Genomics Platform"/>
            <consortium name="The Broad Institute Genome Sequencing Center for Infectious Disease"/>
            <person name="Wu L."/>
            <person name="Ma J."/>
        </authorList>
    </citation>
    <scope>NUCLEOTIDE SEQUENCE [LARGE SCALE GENOMIC DNA]</scope>
    <source>
        <strain evidence="2">CCUG 50213</strain>
    </source>
</reference>
<keyword evidence="2" id="KW-1185">Reference proteome</keyword>
<evidence type="ECO:0000313" key="2">
    <source>
        <dbReference type="Proteomes" id="UP001597181"/>
    </source>
</evidence>
<dbReference type="InterPro" id="IPR035930">
    <property type="entry name" value="FomD-like_sf"/>
</dbReference>
<dbReference type="RefSeq" id="WP_343960317.1">
    <property type="nucleotide sequence ID" value="NZ_BAAAKZ010000007.1"/>
</dbReference>
<gene>
    <name evidence="1" type="ORF">ACFQ3U_15885</name>
</gene>
<dbReference type="Gene3D" id="2.40.380.10">
    <property type="entry name" value="FomD-like"/>
    <property type="match status" value="1"/>
</dbReference>
<organism evidence="1 2">
    <name type="scientific">Leucobacter albus</name>
    <dbReference type="NCBI Taxonomy" id="272210"/>
    <lineage>
        <taxon>Bacteria</taxon>
        <taxon>Bacillati</taxon>
        <taxon>Actinomycetota</taxon>
        <taxon>Actinomycetes</taxon>
        <taxon>Micrococcales</taxon>
        <taxon>Microbacteriaceae</taxon>
        <taxon>Leucobacter</taxon>
    </lineage>
</organism>
<protein>
    <recommendedName>
        <fullName evidence="3">DUF402 domain-containing protein</fullName>
    </recommendedName>
</protein>